<keyword evidence="5 6" id="KW-0408">Iron</keyword>
<feature type="domain" description="Cytochrome c" evidence="7">
    <location>
        <begin position="33"/>
        <end position="123"/>
    </location>
</feature>
<evidence type="ECO:0000259" key="7">
    <source>
        <dbReference type="PROSITE" id="PS51007"/>
    </source>
</evidence>
<dbReference type="InterPro" id="IPR036909">
    <property type="entry name" value="Cyt_c-like_dom_sf"/>
</dbReference>
<evidence type="ECO:0000256" key="3">
    <source>
        <dbReference type="ARBA" id="ARBA00022723"/>
    </source>
</evidence>
<keyword evidence="9" id="KW-1185">Reference proteome</keyword>
<dbReference type="EMBL" id="CAKLCM010000003">
    <property type="protein sequence ID" value="CAH0530007.1"/>
    <property type="molecule type" value="Genomic_DNA"/>
</dbReference>
<evidence type="ECO:0000256" key="1">
    <source>
        <dbReference type="ARBA" id="ARBA00022448"/>
    </source>
</evidence>
<organism evidence="8 9">
    <name type="scientific">Vibrio hippocampi</name>
    <dbReference type="NCBI Taxonomy" id="654686"/>
    <lineage>
        <taxon>Bacteria</taxon>
        <taxon>Pseudomonadati</taxon>
        <taxon>Pseudomonadota</taxon>
        <taxon>Gammaproteobacteria</taxon>
        <taxon>Vibrionales</taxon>
        <taxon>Vibrionaceae</taxon>
        <taxon>Vibrio</taxon>
    </lineage>
</organism>
<dbReference type="SUPFAM" id="SSF46626">
    <property type="entry name" value="Cytochrome c"/>
    <property type="match status" value="1"/>
</dbReference>
<dbReference type="InterPro" id="IPR008168">
    <property type="entry name" value="Cyt_C_IC"/>
</dbReference>
<dbReference type="InterPro" id="IPR009056">
    <property type="entry name" value="Cyt_c-like_dom"/>
</dbReference>
<keyword evidence="2 6" id="KW-0349">Heme</keyword>
<protein>
    <recommendedName>
        <fullName evidence="7">Cytochrome c domain-containing protein</fullName>
    </recommendedName>
</protein>
<evidence type="ECO:0000256" key="5">
    <source>
        <dbReference type="ARBA" id="ARBA00023004"/>
    </source>
</evidence>
<comment type="caution">
    <text evidence="8">The sequence shown here is derived from an EMBL/GenBank/DDBJ whole genome shotgun (WGS) entry which is preliminary data.</text>
</comment>
<evidence type="ECO:0000313" key="8">
    <source>
        <dbReference type="EMBL" id="CAH0530007.1"/>
    </source>
</evidence>
<sequence>MKKIIIYTVGLIIISGASFFGAKVYTDSVYGEPNLASGQKLYNTNCAVCHGSKGLGDGVASNTLAVRPDNIFEELVNPFGFKYELISSVLDGDNGQDGLMPAFKGILTEKEVNDILEHVRHIN</sequence>
<gene>
    <name evidence="8" type="ORF">VHP8226_03733</name>
</gene>
<dbReference type="RefSeq" id="WP_237486530.1">
    <property type="nucleotide sequence ID" value="NZ_CAKLCM010000003.1"/>
</dbReference>
<evidence type="ECO:0000313" key="9">
    <source>
        <dbReference type="Proteomes" id="UP000838160"/>
    </source>
</evidence>
<dbReference type="Pfam" id="PF13442">
    <property type="entry name" value="Cytochrome_CBB3"/>
    <property type="match status" value="1"/>
</dbReference>
<reference evidence="8" key="1">
    <citation type="submission" date="2021-12" db="EMBL/GenBank/DDBJ databases">
        <authorList>
            <person name="Rodrigo-Torres L."/>
            <person name="Arahal R. D."/>
            <person name="Lucena T."/>
        </authorList>
    </citation>
    <scope>NUCLEOTIDE SEQUENCE</scope>
    <source>
        <strain evidence="8">CECT 8226</strain>
    </source>
</reference>
<evidence type="ECO:0000256" key="2">
    <source>
        <dbReference type="ARBA" id="ARBA00022617"/>
    </source>
</evidence>
<dbReference type="Proteomes" id="UP000838160">
    <property type="component" value="Unassembled WGS sequence"/>
</dbReference>
<keyword evidence="3 6" id="KW-0479">Metal-binding</keyword>
<dbReference type="Gene3D" id="1.10.760.10">
    <property type="entry name" value="Cytochrome c-like domain"/>
    <property type="match status" value="1"/>
</dbReference>
<keyword evidence="1" id="KW-0813">Transport</keyword>
<dbReference type="PROSITE" id="PS51007">
    <property type="entry name" value="CYTC"/>
    <property type="match status" value="1"/>
</dbReference>
<proteinExistence type="predicted"/>
<evidence type="ECO:0000256" key="4">
    <source>
        <dbReference type="ARBA" id="ARBA00022982"/>
    </source>
</evidence>
<keyword evidence="4" id="KW-0249">Electron transport</keyword>
<accession>A0ABM8ZPK4</accession>
<name>A0ABM8ZPK4_9VIBR</name>
<evidence type="ECO:0000256" key="6">
    <source>
        <dbReference type="PROSITE-ProRule" id="PRU00433"/>
    </source>
</evidence>
<dbReference type="PRINTS" id="PR00605">
    <property type="entry name" value="CYTCHROMECIC"/>
</dbReference>